<protein>
    <submittedName>
        <fullName evidence="1">Uncharacterized protein</fullName>
    </submittedName>
</protein>
<name>A0A381SB92_9ZZZZ</name>
<reference evidence="1" key="1">
    <citation type="submission" date="2018-05" db="EMBL/GenBank/DDBJ databases">
        <authorList>
            <person name="Lanie J.A."/>
            <person name="Ng W.-L."/>
            <person name="Kazmierczak K.M."/>
            <person name="Andrzejewski T.M."/>
            <person name="Davidsen T.M."/>
            <person name="Wayne K.J."/>
            <person name="Tettelin H."/>
            <person name="Glass J.I."/>
            <person name="Rusch D."/>
            <person name="Podicherti R."/>
            <person name="Tsui H.-C.T."/>
            <person name="Winkler M.E."/>
        </authorList>
    </citation>
    <scope>NUCLEOTIDE SEQUENCE</scope>
</reference>
<gene>
    <name evidence="1" type="ORF">METZ01_LOCUS53623</name>
</gene>
<proteinExistence type="predicted"/>
<sequence length="143" mass="15744">VLYTAFLALFFIGCSSDGESAKKETGQNIQAEDRLNETNMALPYGNNMDPCGCNEKAQAIVDKAISTRTMFDNINDLKADKVSLKQIRTLAKKYETLLGQCFAENGSSMFIPSDCNDLDALEKKKDSLHSLGIQIQQGANIRL</sequence>
<organism evidence="1">
    <name type="scientific">marine metagenome</name>
    <dbReference type="NCBI Taxonomy" id="408172"/>
    <lineage>
        <taxon>unclassified sequences</taxon>
        <taxon>metagenomes</taxon>
        <taxon>ecological metagenomes</taxon>
    </lineage>
</organism>
<accession>A0A381SB92</accession>
<evidence type="ECO:0000313" key="1">
    <source>
        <dbReference type="EMBL" id="SVA00769.1"/>
    </source>
</evidence>
<dbReference type="AlphaFoldDB" id="A0A381SB92"/>
<dbReference type="EMBL" id="UINC01002835">
    <property type="protein sequence ID" value="SVA00769.1"/>
    <property type="molecule type" value="Genomic_DNA"/>
</dbReference>
<feature type="non-terminal residue" evidence="1">
    <location>
        <position position="1"/>
    </location>
</feature>